<feature type="transmembrane region" description="Helical" evidence="2">
    <location>
        <begin position="195"/>
        <end position="215"/>
    </location>
</feature>
<accession>Q5KAS1</accession>
<protein>
    <submittedName>
        <fullName evidence="3">Uncharacterized protein</fullName>
    </submittedName>
</protein>
<dbReference type="EMBL" id="AE017350">
    <property type="protein sequence ID" value="AAW45935.1"/>
    <property type="molecule type" value="Genomic_DNA"/>
</dbReference>
<dbReference type="AlphaFoldDB" id="Q5KAS1"/>
<dbReference type="VEuPathDB" id="FungiDB:CNJ00710"/>
<proteinExistence type="predicted"/>
<dbReference type="PaxDb" id="214684-Q5KAS1"/>
<feature type="region of interest" description="Disordered" evidence="1">
    <location>
        <begin position="21"/>
        <end position="82"/>
    </location>
</feature>
<reference evidence="3 4" key="1">
    <citation type="journal article" date="2005" name="Science">
        <title>The genome of the basidiomycetous yeast and human pathogen Cryptococcus neoformans.</title>
        <authorList>
            <person name="Loftus B.J."/>
            <person name="Fung E."/>
            <person name="Roncaglia P."/>
            <person name="Rowley D."/>
            <person name="Amedeo P."/>
            <person name="Bruno D."/>
            <person name="Vamathevan J."/>
            <person name="Miranda M."/>
            <person name="Anderson I.J."/>
            <person name="Fraser J.A."/>
            <person name="Allen J.E."/>
            <person name="Bosdet I.E."/>
            <person name="Brent M.R."/>
            <person name="Chiu R."/>
            <person name="Doering T.L."/>
            <person name="Donlin M.J."/>
            <person name="D'Souza C.A."/>
            <person name="Fox D.S."/>
            <person name="Grinberg V."/>
            <person name="Fu J."/>
            <person name="Fukushima M."/>
            <person name="Haas B.J."/>
            <person name="Huang J.C."/>
            <person name="Janbon G."/>
            <person name="Jones S.J."/>
            <person name="Koo H.L."/>
            <person name="Krzywinski M.I."/>
            <person name="Kwon-Chung J.K."/>
            <person name="Lengeler K.B."/>
            <person name="Maiti R."/>
            <person name="Marra M.A."/>
            <person name="Marra R.E."/>
            <person name="Mathewson C.A."/>
            <person name="Mitchell T.G."/>
            <person name="Pertea M."/>
            <person name="Riggs F.R."/>
            <person name="Salzberg S.L."/>
            <person name="Schein J.E."/>
            <person name="Shvartsbeyn A."/>
            <person name="Shin H."/>
            <person name="Shumway M."/>
            <person name="Specht C.A."/>
            <person name="Suh B.B."/>
            <person name="Tenney A."/>
            <person name="Utterback T.R."/>
            <person name="Wickes B.L."/>
            <person name="Wortman J.R."/>
            <person name="Wye N.H."/>
            <person name="Kronstad J.W."/>
            <person name="Lodge J.K."/>
            <person name="Heitman J."/>
            <person name="Davis R.W."/>
            <person name="Fraser C.M."/>
            <person name="Hyman R.W."/>
        </authorList>
    </citation>
    <scope>NUCLEOTIDE SEQUENCE [LARGE SCALE GENOMIC DNA]</scope>
    <source>
        <strain evidence="4">JEC21 / ATCC MYA-565</strain>
    </source>
</reference>
<accession>Q55KQ5</accession>
<keyword evidence="2" id="KW-0812">Transmembrane</keyword>
<dbReference type="InParanoid" id="Q5KAS1"/>
<keyword evidence="2" id="KW-0472">Membrane</keyword>
<sequence>MTMSEKPRLHLDFNSPVCPAPVYSPQTFSSPPTSPPSPFGGFSSQQYSPPFMPSRKSFSGVDSERGAPLSPTMSEKSLGSRMQSSPRILMGAMVSVSPRQNSEELSLEVPGIVLTEPPHLNPRPFPPPKQTVLLAPTSLPLPSLGSCSSIFQGHCQHSSISTKSAHQFSPAFSSFLSGAATPYQQHHGRRNRMKAMLMLGIVVVGGWHLWSTLMYEGWGGLVEEAVEAI</sequence>
<dbReference type="OrthoDB" id="2565334at2759"/>
<evidence type="ECO:0000313" key="3">
    <source>
        <dbReference type="EMBL" id="AAW45935.1"/>
    </source>
</evidence>
<feature type="compositionally biased region" description="Polar residues" evidence="1">
    <location>
        <begin position="71"/>
        <end position="82"/>
    </location>
</feature>
<evidence type="ECO:0000256" key="1">
    <source>
        <dbReference type="SAM" id="MobiDB-lite"/>
    </source>
</evidence>
<keyword evidence="2" id="KW-1133">Transmembrane helix</keyword>
<dbReference type="Proteomes" id="UP000002149">
    <property type="component" value="Chromosome 10"/>
</dbReference>
<dbReference type="KEGG" id="cne:CNJ00710"/>
<name>Q5KAS1_CRYD1</name>
<keyword evidence="4" id="KW-1185">Reference proteome</keyword>
<dbReference type="HOGENOM" id="CLU_1214699_0_0_1"/>
<dbReference type="OMA" id="STLMYEG"/>
<evidence type="ECO:0000256" key="2">
    <source>
        <dbReference type="SAM" id="Phobius"/>
    </source>
</evidence>
<gene>
    <name evidence="3" type="ordered locus">CNJ00710</name>
</gene>
<organism evidence="3 4">
    <name type="scientific">Cryptococcus deneoformans (strain JEC21 / ATCC MYA-565)</name>
    <name type="common">Cryptococcus neoformans var. neoformans serotype D</name>
    <dbReference type="NCBI Taxonomy" id="214684"/>
    <lineage>
        <taxon>Eukaryota</taxon>
        <taxon>Fungi</taxon>
        <taxon>Dikarya</taxon>
        <taxon>Basidiomycota</taxon>
        <taxon>Agaricomycotina</taxon>
        <taxon>Tremellomycetes</taxon>
        <taxon>Tremellales</taxon>
        <taxon>Cryptococcaceae</taxon>
        <taxon>Cryptococcus</taxon>
        <taxon>Cryptococcus neoformans species complex</taxon>
    </lineage>
</organism>
<dbReference type="GeneID" id="3254108"/>
<dbReference type="eggNOG" id="ENOG502RBFD">
    <property type="taxonomic scope" value="Eukaryota"/>
</dbReference>
<dbReference type="RefSeq" id="XP_567452.1">
    <property type="nucleotide sequence ID" value="XM_567452.2"/>
</dbReference>
<evidence type="ECO:0000313" key="4">
    <source>
        <dbReference type="Proteomes" id="UP000002149"/>
    </source>
</evidence>